<sequence length="429" mass="47773">MGDTDIYQRIYDADMSAAGSGIAALIAGETRDEKQGYIIVNEGVDETEGKRLFSEVHIPEHKAKSYELAQALFDNYEASNTKRESYLEKERTEIEALLTFALTRPAMKIAQEYVKRFLKLEVLTDDKWYDMVYDMWFRFTEKEFSPTHSGFEHVFLGEEYEAISTVGGFHWWYYFVQNAERIAYKGARYSSKGKKDAIVTPEIVTMSFAWQIDSDSLIQKRQGGMLVGVSVEAFLAMGMVRAVDESAIIAVINGVEIELRMYKSEDKLSVDTFYPTFKRLLVTKSADSAETNSGVEKAEASDTVVEGPLRIVSIVANPIGSDVGREKITLMNVFGGTETVGLEGWKVVSSNKSSITFGEVELVNGAARTFTISQRGSLSLSNKGGTLRLVGADGGVVQRVHYERDAARQQGAVLLWDGADQLVQYPSQM</sequence>
<dbReference type="SUPFAM" id="SSF142877">
    <property type="entry name" value="EndoU-like"/>
    <property type="match status" value="1"/>
</dbReference>
<name>A0A2V3IIG5_9FLOR</name>
<feature type="domain" description="EndoU" evidence="11">
    <location>
        <begin position="1"/>
        <end position="279"/>
    </location>
</feature>
<keyword evidence="9" id="KW-0464">Manganese</keyword>
<keyword evidence="13" id="KW-1185">Reference proteome</keyword>
<comment type="caution">
    <text evidence="12">The sequence shown here is derived from an EMBL/GenBank/DDBJ whole genome shotgun (WGS) entry which is preliminary data.</text>
</comment>
<evidence type="ECO:0000256" key="10">
    <source>
        <dbReference type="ARBA" id="ARBA00023239"/>
    </source>
</evidence>
<dbReference type="PROSITE" id="PS51959">
    <property type="entry name" value="ENDOU"/>
    <property type="match status" value="1"/>
</dbReference>
<evidence type="ECO:0000256" key="1">
    <source>
        <dbReference type="ARBA" id="ARBA00001936"/>
    </source>
</evidence>
<dbReference type="OrthoDB" id="3753109at2759"/>
<evidence type="ECO:0000256" key="3">
    <source>
        <dbReference type="ARBA" id="ARBA00011245"/>
    </source>
</evidence>
<dbReference type="GO" id="GO:0046872">
    <property type="term" value="F:metal ion binding"/>
    <property type="evidence" value="ECO:0007669"/>
    <property type="project" value="UniProtKB-KW"/>
</dbReference>
<evidence type="ECO:0000256" key="9">
    <source>
        <dbReference type="ARBA" id="ARBA00023211"/>
    </source>
</evidence>
<dbReference type="PANTHER" id="PTHR12439:SF11">
    <property type="entry name" value="URIDYLATE-SPECIFIC ENDORIBONUCLEASE"/>
    <property type="match status" value="1"/>
</dbReference>
<evidence type="ECO:0000256" key="7">
    <source>
        <dbReference type="ARBA" id="ARBA00022801"/>
    </source>
</evidence>
<keyword evidence="4" id="KW-0540">Nuclease</keyword>
<evidence type="ECO:0000313" key="13">
    <source>
        <dbReference type="Proteomes" id="UP000247409"/>
    </source>
</evidence>
<dbReference type="InterPro" id="IPR037227">
    <property type="entry name" value="EndoU-like"/>
</dbReference>
<dbReference type="Proteomes" id="UP000247409">
    <property type="component" value="Unassembled WGS sequence"/>
</dbReference>
<dbReference type="CDD" id="cd21159">
    <property type="entry name" value="XendoU"/>
    <property type="match status" value="1"/>
</dbReference>
<comment type="similarity">
    <text evidence="2">Belongs to the ENDOU family.</text>
</comment>
<dbReference type="GO" id="GO:0016787">
    <property type="term" value="F:hydrolase activity"/>
    <property type="evidence" value="ECO:0007669"/>
    <property type="project" value="UniProtKB-KW"/>
</dbReference>
<evidence type="ECO:0000256" key="4">
    <source>
        <dbReference type="ARBA" id="ARBA00022722"/>
    </source>
</evidence>
<evidence type="ECO:0000256" key="2">
    <source>
        <dbReference type="ARBA" id="ARBA00010168"/>
    </source>
</evidence>
<evidence type="ECO:0000256" key="6">
    <source>
        <dbReference type="ARBA" id="ARBA00022759"/>
    </source>
</evidence>
<comment type="subunit">
    <text evidence="3">Monomer.</text>
</comment>
<proteinExistence type="inferred from homology"/>
<evidence type="ECO:0000256" key="8">
    <source>
        <dbReference type="ARBA" id="ARBA00022884"/>
    </source>
</evidence>
<keyword evidence="7" id="KW-0378">Hydrolase</keyword>
<dbReference type="AlphaFoldDB" id="A0A2V3IIG5"/>
<keyword evidence="8" id="KW-0694">RNA-binding</keyword>
<dbReference type="GO" id="GO:0016829">
    <property type="term" value="F:lyase activity"/>
    <property type="evidence" value="ECO:0007669"/>
    <property type="project" value="UniProtKB-KW"/>
</dbReference>
<keyword evidence="5" id="KW-0479">Metal-binding</keyword>
<dbReference type="InterPro" id="IPR018998">
    <property type="entry name" value="EndoU_C"/>
</dbReference>
<gene>
    <name evidence="12" type="ORF">BWQ96_08386</name>
</gene>
<reference evidence="12 13" key="1">
    <citation type="journal article" date="2018" name="Mol. Biol. Evol.">
        <title>Analysis of the draft genome of the red seaweed Gracilariopsis chorda provides insights into genome size evolution in Rhodophyta.</title>
        <authorList>
            <person name="Lee J."/>
            <person name="Yang E.C."/>
            <person name="Graf L."/>
            <person name="Yang J.H."/>
            <person name="Qiu H."/>
            <person name="Zel Zion U."/>
            <person name="Chan C.X."/>
            <person name="Stephens T.G."/>
            <person name="Weber A.P.M."/>
            <person name="Boo G.H."/>
            <person name="Boo S.M."/>
            <person name="Kim K.M."/>
            <person name="Shin Y."/>
            <person name="Jung M."/>
            <person name="Lee S.J."/>
            <person name="Yim H.S."/>
            <person name="Lee J.H."/>
            <person name="Bhattacharya D."/>
            <person name="Yoon H.S."/>
        </authorList>
    </citation>
    <scope>NUCLEOTIDE SEQUENCE [LARGE SCALE GENOMIC DNA]</scope>
    <source>
        <strain evidence="12 13">SKKU-2015</strain>
        <tissue evidence="12">Whole body</tissue>
    </source>
</reference>
<organism evidence="12 13">
    <name type="scientific">Gracilariopsis chorda</name>
    <dbReference type="NCBI Taxonomy" id="448386"/>
    <lineage>
        <taxon>Eukaryota</taxon>
        <taxon>Rhodophyta</taxon>
        <taxon>Florideophyceae</taxon>
        <taxon>Rhodymeniophycidae</taxon>
        <taxon>Gracilariales</taxon>
        <taxon>Gracilariaceae</taxon>
        <taxon>Gracilariopsis</taxon>
    </lineage>
</organism>
<evidence type="ECO:0000313" key="12">
    <source>
        <dbReference type="EMBL" id="PXF41884.1"/>
    </source>
</evidence>
<dbReference type="GO" id="GO:0003723">
    <property type="term" value="F:RNA binding"/>
    <property type="evidence" value="ECO:0007669"/>
    <property type="project" value="UniProtKB-KW"/>
</dbReference>
<dbReference type="EMBL" id="NBIV01000187">
    <property type="protein sequence ID" value="PXF41884.1"/>
    <property type="molecule type" value="Genomic_DNA"/>
</dbReference>
<dbReference type="InterPro" id="IPR039787">
    <property type="entry name" value="ENDOU"/>
</dbReference>
<evidence type="ECO:0000256" key="5">
    <source>
        <dbReference type="ARBA" id="ARBA00022723"/>
    </source>
</evidence>
<protein>
    <submittedName>
        <fullName evidence="12">Poly(U)-specific endoribonuclease-B</fullName>
    </submittedName>
</protein>
<dbReference type="PANTHER" id="PTHR12439">
    <property type="entry name" value="PLACENTAL PROTEIN 11-RELATED"/>
    <property type="match status" value="1"/>
</dbReference>
<dbReference type="Pfam" id="PF09412">
    <property type="entry name" value="XendoU"/>
    <property type="match status" value="1"/>
</dbReference>
<keyword evidence="10" id="KW-0456">Lyase</keyword>
<dbReference type="GO" id="GO:0004521">
    <property type="term" value="F:RNA endonuclease activity"/>
    <property type="evidence" value="ECO:0007669"/>
    <property type="project" value="InterPro"/>
</dbReference>
<keyword evidence="6" id="KW-0255">Endonuclease</keyword>
<evidence type="ECO:0000259" key="11">
    <source>
        <dbReference type="PROSITE" id="PS51959"/>
    </source>
</evidence>
<accession>A0A2V3IIG5</accession>
<comment type="cofactor">
    <cofactor evidence="1">
        <name>Mn(2+)</name>
        <dbReference type="ChEBI" id="CHEBI:29035"/>
    </cofactor>
</comment>